<proteinExistence type="predicted"/>
<comment type="caution">
    <text evidence="2">The sequence shown here is derived from an EMBL/GenBank/DDBJ whole genome shotgun (WGS) entry which is preliminary data.</text>
</comment>
<gene>
    <name evidence="2" type="ORF">GCM10010368_48220</name>
</gene>
<evidence type="ECO:0000313" key="3">
    <source>
        <dbReference type="Proteomes" id="UP001500442"/>
    </source>
</evidence>
<evidence type="ECO:0000313" key="2">
    <source>
        <dbReference type="EMBL" id="GAA2273197.1"/>
    </source>
</evidence>
<name>A0ABN3EVD4_9ACTN</name>
<reference evidence="2 3" key="1">
    <citation type="journal article" date="2019" name="Int. J. Syst. Evol. Microbiol.">
        <title>The Global Catalogue of Microorganisms (GCM) 10K type strain sequencing project: providing services to taxonomists for standard genome sequencing and annotation.</title>
        <authorList>
            <consortium name="The Broad Institute Genomics Platform"/>
            <consortium name="The Broad Institute Genome Sequencing Center for Infectious Disease"/>
            <person name="Wu L."/>
            <person name="Ma J."/>
        </authorList>
    </citation>
    <scope>NUCLEOTIDE SEQUENCE [LARGE SCALE GENOMIC DNA]</scope>
    <source>
        <strain evidence="2 3">JCM 4823</strain>
    </source>
</reference>
<dbReference type="Proteomes" id="UP001500442">
    <property type="component" value="Unassembled WGS sequence"/>
</dbReference>
<keyword evidence="3" id="KW-1185">Reference proteome</keyword>
<accession>A0ABN3EVD4</accession>
<feature type="region of interest" description="Disordered" evidence="1">
    <location>
        <begin position="128"/>
        <end position="196"/>
    </location>
</feature>
<feature type="region of interest" description="Disordered" evidence="1">
    <location>
        <begin position="63"/>
        <end position="85"/>
    </location>
</feature>
<feature type="compositionally biased region" description="Basic and acidic residues" evidence="1">
    <location>
        <begin position="128"/>
        <end position="144"/>
    </location>
</feature>
<evidence type="ECO:0000256" key="1">
    <source>
        <dbReference type="SAM" id="MobiDB-lite"/>
    </source>
</evidence>
<organism evidence="2 3">
    <name type="scientific">Streptomyces roseiscleroticus</name>
    <dbReference type="NCBI Taxonomy" id="1972"/>
    <lineage>
        <taxon>Bacteria</taxon>
        <taxon>Bacillati</taxon>
        <taxon>Actinomycetota</taxon>
        <taxon>Actinomycetes</taxon>
        <taxon>Kitasatosporales</taxon>
        <taxon>Streptomycetaceae</taxon>
        <taxon>Streptomyces</taxon>
    </lineage>
</organism>
<sequence length="196" mass="20921">MHPESPHVLAWISASSQSAASEQDHRYAALTTALRQRGLECTVEYGLSDYIVHAQLPDGSSLIISPPQEPPSEHPESPESWMVTRHRSAEPTVYEVVYDSEPDGPDARHGGSVRDLLIAVDTRLDLLDVPPRQEQERSVEDRAADVVPSAPDSSRVSAALAPSPTAGQHALPAGSPTESSTHSAVPSVRTSAAPGR</sequence>
<feature type="compositionally biased region" description="Polar residues" evidence="1">
    <location>
        <begin position="176"/>
        <end position="190"/>
    </location>
</feature>
<dbReference type="EMBL" id="BAAASN010000014">
    <property type="protein sequence ID" value="GAA2273197.1"/>
    <property type="molecule type" value="Genomic_DNA"/>
</dbReference>
<protein>
    <submittedName>
        <fullName evidence="2">Uncharacterized protein</fullName>
    </submittedName>
</protein>